<keyword evidence="1" id="KW-0596">Phosphopantetheine</keyword>
<evidence type="ECO:0000259" key="3">
    <source>
        <dbReference type="PROSITE" id="PS50075"/>
    </source>
</evidence>
<protein>
    <submittedName>
        <fullName evidence="4">Acyl carrier protein</fullName>
    </submittedName>
</protein>
<dbReference type="SMART" id="SM01294">
    <property type="entry name" value="PKS_PP_betabranch"/>
    <property type="match status" value="1"/>
</dbReference>
<name>A0ABS3RNH8_9ACTN</name>
<dbReference type="Pfam" id="PF00550">
    <property type="entry name" value="PP-binding"/>
    <property type="match status" value="1"/>
</dbReference>
<dbReference type="InterPro" id="IPR020806">
    <property type="entry name" value="PKS_PP-bd"/>
</dbReference>
<dbReference type="SMART" id="SM00823">
    <property type="entry name" value="PKS_PP"/>
    <property type="match status" value="1"/>
</dbReference>
<gene>
    <name evidence="4" type="ORF">J4709_12100</name>
</gene>
<evidence type="ECO:0000256" key="1">
    <source>
        <dbReference type="ARBA" id="ARBA00022450"/>
    </source>
</evidence>
<organism evidence="4 5">
    <name type="scientific">Actinomadura violacea</name>
    <dbReference type="NCBI Taxonomy" id="2819934"/>
    <lineage>
        <taxon>Bacteria</taxon>
        <taxon>Bacillati</taxon>
        <taxon>Actinomycetota</taxon>
        <taxon>Actinomycetes</taxon>
        <taxon>Streptosporangiales</taxon>
        <taxon>Thermomonosporaceae</taxon>
        <taxon>Actinomadura</taxon>
    </lineage>
</organism>
<dbReference type="PROSITE" id="PS50075">
    <property type="entry name" value="CARRIER"/>
    <property type="match status" value="1"/>
</dbReference>
<dbReference type="Gene3D" id="1.10.1200.10">
    <property type="entry name" value="ACP-like"/>
    <property type="match status" value="1"/>
</dbReference>
<proteinExistence type="predicted"/>
<reference evidence="4 5" key="1">
    <citation type="submission" date="2021-03" db="EMBL/GenBank/DDBJ databases">
        <title>Actinomadura violae sp. nov., isolated from lichen in Thailand.</title>
        <authorList>
            <person name="Kanchanasin P."/>
            <person name="Saeng-In P."/>
            <person name="Phongsopitanun W."/>
            <person name="Yuki M."/>
            <person name="Kudo T."/>
            <person name="Ohkuma M."/>
            <person name="Tanasupawat S."/>
        </authorList>
    </citation>
    <scope>NUCLEOTIDE SEQUENCE [LARGE SCALE GENOMIC DNA]</scope>
    <source>
        <strain evidence="4 5">LCR2-06</strain>
    </source>
</reference>
<dbReference type="EMBL" id="JAGEPF010000007">
    <property type="protein sequence ID" value="MBO2458309.1"/>
    <property type="molecule type" value="Genomic_DNA"/>
</dbReference>
<dbReference type="RefSeq" id="WP_208240244.1">
    <property type="nucleotide sequence ID" value="NZ_JAGEPF010000007.1"/>
</dbReference>
<comment type="caution">
    <text evidence="4">The sequence shown here is derived from an EMBL/GenBank/DDBJ whole genome shotgun (WGS) entry which is preliminary data.</text>
</comment>
<dbReference type="InterPro" id="IPR036736">
    <property type="entry name" value="ACP-like_sf"/>
</dbReference>
<sequence length="98" mass="10614">MSSATNPSSAVNDAVQEWLTQRVALYLDREPADLEPETPLQQYGLDSVYAVAFCGDVEEHFGVEIELTLAWDHPTLAAITRYLHGLLGDAGPVAEQAG</sequence>
<feature type="domain" description="Carrier" evidence="3">
    <location>
        <begin position="13"/>
        <end position="87"/>
    </location>
</feature>
<dbReference type="SUPFAM" id="SSF47336">
    <property type="entry name" value="ACP-like"/>
    <property type="match status" value="1"/>
</dbReference>
<keyword evidence="5" id="KW-1185">Reference proteome</keyword>
<accession>A0ABS3RNH8</accession>
<dbReference type="InterPro" id="IPR009081">
    <property type="entry name" value="PP-bd_ACP"/>
</dbReference>
<evidence type="ECO:0000313" key="5">
    <source>
        <dbReference type="Proteomes" id="UP000680206"/>
    </source>
</evidence>
<evidence type="ECO:0000313" key="4">
    <source>
        <dbReference type="EMBL" id="MBO2458309.1"/>
    </source>
</evidence>
<keyword evidence="2" id="KW-0597">Phosphoprotein</keyword>
<evidence type="ECO:0000256" key="2">
    <source>
        <dbReference type="ARBA" id="ARBA00022553"/>
    </source>
</evidence>
<dbReference type="Proteomes" id="UP000680206">
    <property type="component" value="Unassembled WGS sequence"/>
</dbReference>